<dbReference type="SUPFAM" id="SSF159501">
    <property type="entry name" value="EreA/ChaN-like"/>
    <property type="match status" value="1"/>
</dbReference>
<name>A0A063Y6G0_9GAMM</name>
<dbReference type="EMBL" id="JMSZ01000016">
    <property type="protein sequence ID" value="KDE40361.1"/>
    <property type="molecule type" value="Genomic_DNA"/>
</dbReference>
<evidence type="ECO:0000313" key="3">
    <source>
        <dbReference type="EMBL" id="KDE40361.1"/>
    </source>
</evidence>
<dbReference type="Gene3D" id="3.40.50.11550">
    <property type="match status" value="2"/>
</dbReference>
<dbReference type="PIRSF" id="PIRSF020419">
    <property type="entry name" value="Fe_uptake_reg_CjrA_prd"/>
    <property type="match status" value="1"/>
</dbReference>
<dbReference type="STRING" id="267850.ADINL_0953"/>
<feature type="chain" id="PRO_5001620182" evidence="1">
    <location>
        <begin position="20"/>
        <end position="297"/>
    </location>
</feature>
<dbReference type="RefSeq" id="WP_051632567.1">
    <property type="nucleotide sequence ID" value="NZ_JMSZ01000016.1"/>
</dbReference>
<dbReference type="CDD" id="cd14727">
    <property type="entry name" value="ChanN-like"/>
    <property type="match status" value="1"/>
</dbReference>
<dbReference type="Pfam" id="PF04187">
    <property type="entry name" value="Cofac_haem_bdg"/>
    <property type="match status" value="1"/>
</dbReference>
<keyword evidence="4" id="KW-1185">Reference proteome</keyword>
<feature type="domain" description="Haem-binding uptake Tiki superfamily ChaN" evidence="2">
    <location>
        <begin position="55"/>
        <end position="242"/>
    </location>
</feature>
<evidence type="ECO:0000259" key="2">
    <source>
        <dbReference type="Pfam" id="PF04187"/>
    </source>
</evidence>
<proteinExistence type="predicted"/>
<organism evidence="3 4">
    <name type="scientific">Nitrincola lacisaponensis</name>
    <dbReference type="NCBI Taxonomy" id="267850"/>
    <lineage>
        <taxon>Bacteria</taxon>
        <taxon>Pseudomonadati</taxon>
        <taxon>Pseudomonadota</taxon>
        <taxon>Gammaproteobacteria</taxon>
        <taxon>Oceanospirillales</taxon>
        <taxon>Oceanospirillaceae</taxon>
        <taxon>Nitrincola</taxon>
    </lineage>
</organism>
<evidence type="ECO:0000313" key="4">
    <source>
        <dbReference type="Proteomes" id="UP000027318"/>
    </source>
</evidence>
<dbReference type="OrthoDB" id="9795827at2"/>
<keyword evidence="3" id="KW-0449">Lipoprotein</keyword>
<comment type="caution">
    <text evidence="3">The sequence shown here is derived from an EMBL/GenBank/DDBJ whole genome shotgun (WGS) entry which is preliminary data.</text>
</comment>
<evidence type="ECO:0000256" key="1">
    <source>
        <dbReference type="SAM" id="SignalP"/>
    </source>
</evidence>
<gene>
    <name evidence="3" type="ORF">ADINL_0953</name>
</gene>
<reference evidence="3 4" key="1">
    <citation type="journal article" date="2005" name="Int. J. Syst. Evol. Microbiol.">
        <title>Nitrincola lacisaponensis gen. nov., sp. nov., a novel alkaliphilic bacterium isolated from an alkaline, saline lake.</title>
        <authorList>
            <person name="Dimitriu P.A."/>
            <person name="Shukla S.K."/>
            <person name="Conradt J."/>
            <person name="Marquez M.C."/>
            <person name="Ventosa A."/>
            <person name="Maglia A."/>
            <person name="Peyton B.M."/>
            <person name="Pinkart H.C."/>
            <person name="Mormile M.R."/>
        </authorList>
    </citation>
    <scope>NUCLEOTIDE SEQUENCE [LARGE SCALE GENOMIC DNA]</scope>
    <source>
        <strain evidence="3 4">4CA</strain>
    </source>
</reference>
<feature type="signal peptide" evidence="1">
    <location>
        <begin position="1"/>
        <end position="19"/>
    </location>
</feature>
<dbReference type="InterPro" id="IPR016773">
    <property type="entry name" value="Fe3_uptake_reg_CjrA_prd"/>
</dbReference>
<dbReference type="InterPro" id="IPR007314">
    <property type="entry name" value="Cofac_haem-bd_dom"/>
</dbReference>
<protein>
    <submittedName>
        <fullName evidence="3">Putative Lipoprotein</fullName>
    </submittedName>
</protein>
<sequence length="297" mass="33880">MIKRLCILLCTLLSWPLVAQTEIDWQAPEHREHPLAGQLWHTETERFESLQTYLNQLPEGSWLLLGERHDNPDHHQLQTWILKQLAETGRLGTVALEMAQTEQQTQLDEWSGRGDEVTAELLNWSPGWPWERYESQVRLALNQASRVVGADLPRSAQMQAYRLGAAEGQLDDAHSRYMMELIYTSHCGHLPRANLVQMLQVQLGRDQHMAARMIETADPLKVNVLIAGAMHVRKDLGIPRWLSTAHTSLIMTPLDQATDAIDYRDEVYPHFPNGELSSDLLLFTPAMPEQDHCAAFQ</sequence>
<dbReference type="Proteomes" id="UP000027318">
    <property type="component" value="Unassembled WGS sequence"/>
</dbReference>
<accession>A0A063Y6G0</accession>
<dbReference type="AlphaFoldDB" id="A0A063Y6G0"/>
<keyword evidence="1" id="KW-0732">Signal</keyword>